<dbReference type="PROSITE" id="PS51257">
    <property type="entry name" value="PROKAR_LIPOPROTEIN"/>
    <property type="match status" value="1"/>
</dbReference>
<dbReference type="EMBL" id="VOOS01000001">
    <property type="protein sequence ID" value="TXB67201.1"/>
    <property type="molecule type" value="Genomic_DNA"/>
</dbReference>
<accession>A0A5C6RY62</accession>
<comment type="caution">
    <text evidence="2">The sequence shown here is derived from an EMBL/GenBank/DDBJ whole genome shotgun (WGS) entry which is preliminary data.</text>
</comment>
<reference evidence="2 3" key="1">
    <citation type="submission" date="2019-08" db="EMBL/GenBank/DDBJ databases">
        <title>Genome of Vicingus serpentipes NCIMB 15042.</title>
        <authorList>
            <person name="Bowman J.P."/>
        </authorList>
    </citation>
    <scope>NUCLEOTIDE SEQUENCE [LARGE SCALE GENOMIC DNA]</scope>
    <source>
        <strain evidence="2 3">NCIMB 15042</strain>
    </source>
</reference>
<organism evidence="2 3">
    <name type="scientific">Vicingus serpentipes</name>
    <dbReference type="NCBI Taxonomy" id="1926625"/>
    <lineage>
        <taxon>Bacteria</taxon>
        <taxon>Pseudomonadati</taxon>
        <taxon>Bacteroidota</taxon>
        <taxon>Flavobacteriia</taxon>
        <taxon>Flavobacteriales</taxon>
        <taxon>Vicingaceae</taxon>
        <taxon>Vicingus</taxon>
    </lineage>
</organism>
<dbReference type="RefSeq" id="WP_147098523.1">
    <property type="nucleotide sequence ID" value="NZ_VOOS01000001.1"/>
</dbReference>
<protein>
    <submittedName>
        <fullName evidence="2">Uncharacterized protein</fullName>
    </submittedName>
</protein>
<name>A0A5C6RY62_9FLAO</name>
<gene>
    <name evidence="2" type="ORF">FRY74_03175</name>
</gene>
<evidence type="ECO:0000256" key="1">
    <source>
        <dbReference type="SAM" id="SignalP"/>
    </source>
</evidence>
<sequence length="182" mass="20342">MKRALYFIMIITAVSLTSCGGDNTESSNDTVEAPKELKGYEELDLNQWGFQMSIMVPAAEQNGEAEVVLTERGALEITVGSAYGIEIMYGEGDIDLLKMDLKEDLVFSSEIVKEDEKFIIYKQDIPDSGVKTQNHFFYRAQIGSDVYEVRDLIDGNYGAGMIEKMLESVNTLKEKKQAKVEA</sequence>
<proteinExistence type="predicted"/>
<evidence type="ECO:0000313" key="2">
    <source>
        <dbReference type="EMBL" id="TXB67201.1"/>
    </source>
</evidence>
<keyword evidence="3" id="KW-1185">Reference proteome</keyword>
<feature type="chain" id="PRO_5022684192" evidence="1">
    <location>
        <begin position="21"/>
        <end position="182"/>
    </location>
</feature>
<evidence type="ECO:0000313" key="3">
    <source>
        <dbReference type="Proteomes" id="UP000321721"/>
    </source>
</evidence>
<dbReference type="AlphaFoldDB" id="A0A5C6RY62"/>
<feature type="signal peptide" evidence="1">
    <location>
        <begin position="1"/>
        <end position="20"/>
    </location>
</feature>
<dbReference type="Proteomes" id="UP000321721">
    <property type="component" value="Unassembled WGS sequence"/>
</dbReference>
<keyword evidence="1" id="KW-0732">Signal</keyword>